<sequence>AATCRNALVEAVLILAASLLYLVAWLK</sequence>
<organism evidence="2 3">
    <name type="scientific">Trifolium medium</name>
    <dbReference type="NCBI Taxonomy" id="97028"/>
    <lineage>
        <taxon>Eukaryota</taxon>
        <taxon>Viridiplantae</taxon>
        <taxon>Streptophyta</taxon>
        <taxon>Embryophyta</taxon>
        <taxon>Tracheophyta</taxon>
        <taxon>Spermatophyta</taxon>
        <taxon>Magnoliopsida</taxon>
        <taxon>eudicotyledons</taxon>
        <taxon>Gunneridae</taxon>
        <taxon>Pentapetalae</taxon>
        <taxon>rosids</taxon>
        <taxon>fabids</taxon>
        <taxon>Fabales</taxon>
        <taxon>Fabaceae</taxon>
        <taxon>Papilionoideae</taxon>
        <taxon>50 kb inversion clade</taxon>
        <taxon>NPAAA clade</taxon>
        <taxon>Hologalegina</taxon>
        <taxon>IRL clade</taxon>
        <taxon>Trifolieae</taxon>
        <taxon>Trifolium</taxon>
    </lineage>
</organism>
<comment type="caution">
    <text evidence="2">The sequence shown here is derived from an EMBL/GenBank/DDBJ whole genome shotgun (WGS) entry which is preliminary data.</text>
</comment>
<dbReference type="EMBL" id="LXQA011199813">
    <property type="protein sequence ID" value="MCI88685.1"/>
    <property type="molecule type" value="Genomic_DNA"/>
</dbReference>
<dbReference type="Proteomes" id="UP000265520">
    <property type="component" value="Unassembled WGS sequence"/>
</dbReference>
<name>A0A392VPP1_9FABA</name>
<reference evidence="2 3" key="1">
    <citation type="journal article" date="2018" name="Front. Plant Sci.">
        <title>Red Clover (Trifolium pratense) and Zigzag Clover (T. medium) - A Picture of Genomic Similarities and Differences.</title>
        <authorList>
            <person name="Dluhosova J."/>
            <person name="Istvanek J."/>
            <person name="Nedelnik J."/>
            <person name="Repkova J."/>
        </authorList>
    </citation>
    <scope>NUCLEOTIDE SEQUENCE [LARGE SCALE GENOMIC DNA]</scope>
    <source>
        <strain evidence="3">cv. 10/8</strain>
        <tissue evidence="2">Leaf</tissue>
    </source>
</reference>
<evidence type="ECO:0000313" key="3">
    <source>
        <dbReference type="Proteomes" id="UP000265520"/>
    </source>
</evidence>
<evidence type="ECO:0000256" key="1">
    <source>
        <dbReference type="SAM" id="Phobius"/>
    </source>
</evidence>
<dbReference type="AlphaFoldDB" id="A0A392VPP1"/>
<keyword evidence="1" id="KW-1133">Transmembrane helix</keyword>
<accession>A0A392VPP1</accession>
<keyword evidence="1" id="KW-0472">Membrane</keyword>
<evidence type="ECO:0000313" key="2">
    <source>
        <dbReference type="EMBL" id="MCI88685.1"/>
    </source>
</evidence>
<feature type="non-terminal residue" evidence="2">
    <location>
        <position position="1"/>
    </location>
</feature>
<proteinExistence type="predicted"/>
<keyword evidence="3" id="KW-1185">Reference proteome</keyword>
<protein>
    <submittedName>
        <fullName evidence="2">Uncharacterized protein</fullName>
    </submittedName>
</protein>
<keyword evidence="1" id="KW-0812">Transmembrane</keyword>
<feature type="transmembrane region" description="Helical" evidence="1">
    <location>
        <begin position="7"/>
        <end position="26"/>
    </location>
</feature>